<evidence type="ECO:0000313" key="3">
    <source>
        <dbReference type="EMBL" id="XCO76320.1"/>
    </source>
</evidence>
<protein>
    <submittedName>
        <fullName evidence="3">Uncharacterized protein</fullName>
    </submittedName>
</protein>
<reference evidence="3" key="2">
    <citation type="submission" date="2024-06" db="EMBL/GenBank/DDBJ databases">
        <authorList>
            <person name="Li S."/>
        </authorList>
    </citation>
    <scope>NUCLEOTIDE SEQUENCE</scope>
    <source>
        <strain evidence="3">SR10</strain>
    </source>
</reference>
<name>A0AAU8MVU6_9GAMM</name>
<dbReference type="RefSeq" id="WP_064748140.1">
    <property type="nucleotide sequence ID" value="NZ_CP159925.1"/>
</dbReference>
<dbReference type="AlphaFoldDB" id="A0AAU8MVU6"/>
<organism evidence="3">
    <name type="scientific">Lysobacter firmicutimachus</name>
    <dbReference type="NCBI Taxonomy" id="1792846"/>
    <lineage>
        <taxon>Bacteria</taxon>
        <taxon>Pseudomonadati</taxon>
        <taxon>Pseudomonadota</taxon>
        <taxon>Gammaproteobacteria</taxon>
        <taxon>Lysobacterales</taxon>
        <taxon>Lysobacteraceae</taxon>
        <taxon>Lysobacter</taxon>
    </lineage>
</organism>
<proteinExistence type="predicted"/>
<sequence>MFAALVAAAAAVQPAAALPPLKVDLVDEATLATISGRYFGAQMLVGLRVDLVSSLHTPQQGLASARGSMLVQREGGGFSVQTDARSQAEAGSGLPEATPATASGAEQVSVQGIGQIAQIAGDRNRLSNLTRIGFVDSVDASGFNGQTQAASSAGPMTAQVTFLDGGVQLGVAGPGATLQQRLDPAAGGGIVQFGRIAGNDLTGSNSLQLQFVSAPITPQLSQQLGLQQALESLRALPR</sequence>
<evidence type="ECO:0000313" key="2">
    <source>
        <dbReference type="EMBL" id="MEI2457345.1"/>
    </source>
</evidence>
<reference evidence="2 4" key="1">
    <citation type="submission" date="2024-02" db="EMBL/GenBank/DDBJ databases">
        <title>Lysobacter Genome Sequencing and Mining.</title>
        <authorList>
            <person name="Bierman J."/>
            <person name="Walker M.C."/>
        </authorList>
    </citation>
    <scope>NUCLEOTIDE SEQUENCE [LARGE SCALE GENOMIC DNA]</scope>
    <source>
        <strain evidence="2 4">PB6250</strain>
    </source>
</reference>
<dbReference type="EMBL" id="JBANDL010000002">
    <property type="protein sequence ID" value="MEI2457345.1"/>
    <property type="molecule type" value="Genomic_DNA"/>
</dbReference>
<dbReference type="EMBL" id="CP159925">
    <property type="protein sequence ID" value="XCO76320.1"/>
    <property type="molecule type" value="Genomic_DNA"/>
</dbReference>
<feature type="region of interest" description="Disordered" evidence="1">
    <location>
        <begin position="82"/>
        <end position="101"/>
    </location>
</feature>
<accession>A0AAU8MVU6</accession>
<dbReference type="Proteomes" id="UP001387215">
    <property type="component" value="Unassembled WGS sequence"/>
</dbReference>
<evidence type="ECO:0000313" key="4">
    <source>
        <dbReference type="Proteomes" id="UP001387215"/>
    </source>
</evidence>
<evidence type="ECO:0000256" key="1">
    <source>
        <dbReference type="SAM" id="MobiDB-lite"/>
    </source>
</evidence>
<keyword evidence="4" id="KW-1185">Reference proteome</keyword>
<gene>
    <name evidence="3" type="ORF">ABU614_05895</name>
    <name evidence="2" type="ORF">V2J18_22055</name>
</gene>